<gene>
    <name evidence="2" type="ORF">DBRI00130_LOCUS24256</name>
</gene>
<evidence type="ECO:0000313" key="2">
    <source>
        <dbReference type="EMBL" id="CAE4625019.1"/>
    </source>
</evidence>
<dbReference type="AlphaFoldDB" id="A0A7S4RU09"/>
<name>A0A7S4RU09_9STRA</name>
<protein>
    <recommendedName>
        <fullName evidence="3">Steroid 5-alpha reductase C-terminal domain-containing protein</fullName>
    </recommendedName>
</protein>
<dbReference type="Gene3D" id="1.20.120.1630">
    <property type="match status" value="1"/>
</dbReference>
<dbReference type="Pfam" id="PF06966">
    <property type="entry name" value="DUF1295"/>
    <property type="match status" value="1"/>
</dbReference>
<feature type="transmembrane region" description="Helical" evidence="1">
    <location>
        <begin position="6"/>
        <end position="28"/>
    </location>
</feature>
<dbReference type="PANTHER" id="PTHR32251">
    <property type="entry name" value="3-OXO-5-ALPHA-STEROID 4-DEHYDROGENASE"/>
    <property type="match status" value="1"/>
</dbReference>
<keyword evidence="1" id="KW-1133">Transmembrane helix</keyword>
<feature type="transmembrane region" description="Helical" evidence="1">
    <location>
        <begin position="106"/>
        <end position="127"/>
    </location>
</feature>
<organism evidence="2">
    <name type="scientific">Ditylum brightwellii</name>
    <dbReference type="NCBI Taxonomy" id="49249"/>
    <lineage>
        <taxon>Eukaryota</taxon>
        <taxon>Sar</taxon>
        <taxon>Stramenopiles</taxon>
        <taxon>Ochrophyta</taxon>
        <taxon>Bacillariophyta</taxon>
        <taxon>Mediophyceae</taxon>
        <taxon>Lithodesmiophycidae</taxon>
        <taxon>Lithodesmiales</taxon>
        <taxon>Lithodesmiaceae</taxon>
        <taxon>Ditylum</taxon>
    </lineage>
</organism>
<keyword evidence="1" id="KW-0472">Membrane</keyword>
<dbReference type="InterPro" id="IPR010721">
    <property type="entry name" value="UstE-like"/>
</dbReference>
<dbReference type="GO" id="GO:0016020">
    <property type="term" value="C:membrane"/>
    <property type="evidence" value="ECO:0007669"/>
    <property type="project" value="TreeGrafter"/>
</dbReference>
<feature type="transmembrane region" description="Helical" evidence="1">
    <location>
        <begin position="66"/>
        <end position="85"/>
    </location>
</feature>
<feature type="transmembrane region" description="Helical" evidence="1">
    <location>
        <begin position="139"/>
        <end position="157"/>
    </location>
</feature>
<dbReference type="PANTHER" id="PTHR32251:SF15">
    <property type="entry name" value="3-OXO-5-ALPHA-STEROID 4-DEHYDROGENASE (DUF1295)"/>
    <property type="match status" value="1"/>
</dbReference>
<reference evidence="2" key="1">
    <citation type="submission" date="2021-01" db="EMBL/GenBank/DDBJ databases">
        <authorList>
            <person name="Corre E."/>
            <person name="Pelletier E."/>
            <person name="Niang G."/>
            <person name="Scheremetjew M."/>
            <person name="Finn R."/>
            <person name="Kale V."/>
            <person name="Holt S."/>
            <person name="Cochrane G."/>
            <person name="Meng A."/>
            <person name="Brown T."/>
            <person name="Cohen L."/>
        </authorList>
    </citation>
    <scope>NUCLEOTIDE SEQUENCE</scope>
    <source>
        <strain evidence="2">GSO104</strain>
    </source>
</reference>
<evidence type="ECO:0008006" key="3">
    <source>
        <dbReference type="Google" id="ProtNLM"/>
    </source>
</evidence>
<keyword evidence="1" id="KW-0812">Transmembrane</keyword>
<dbReference type="EMBL" id="HBNS01030914">
    <property type="protein sequence ID" value="CAE4625019.1"/>
    <property type="molecule type" value="Transcribed_RNA"/>
</dbReference>
<accession>A0A7S4RU09</accession>
<sequence>MSQGFVYAISVAVTFGIQLTGFAVAYLLQTETFYDILGGLNYLALAVWSASGQKSDLQFHDDPRKIAMTAVFVCSRSWLLLFLAWRAHERKGDSRFDEVKDKFFSFLVYWIVQGLWVMLISMPLVFVNSSSVLKTELSPLDFIAIIGFGLGVFTEVISDIQKALWVKAGRNGGFCTVGLWAFSRHPNYFGEILQWWCAWIFAYSSSEVSGGGVVDPLWWGCIVSPLFTMHILLNIPGTGITHAEGKNLKRYYDKFPSEYSEYRSNTSVLIPFIGYRHVPSFLKRTIFLDFERYEYKPRDDKTPSVDAKKAMLSTSQTELLDNTVVPVV</sequence>
<evidence type="ECO:0000256" key="1">
    <source>
        <dbReference type="SAM" id="Phobius"/>
    </source>
</evidence>
<proteinExistence type="predicted"/>